<dbReference type="GO" id="GO:0006310">
    <property type="term" value="P:DNA recombination"/>
    <property type="evidence" value="ECO:0007669"/>
    <property type="project" value="TreeGrafter"/>
</dbReference>
<protein>
    <submittedName>
        <fullName evidence="5">Primosomal protein N' (Replication factor Y) (Superfamily II helicase)</fullName>
    </submittedName>
</protein>
<dbReference type="InterPro" id="IPR041222">
    <property type="entry name" value="PriA_3primeBD"/>
</dbReference>
<dbReference type="EMBL" id="CP016778">
    <property type="protein sequence ID" value="ASY22602.1"/>
    <property type="molecule type" value="Genomic_DNA"/>
</dbReference>
<dbReference type="InterPro" id="IPR042115">
    <property type="entry name" value="PriA_3primeBD_sf"/>
</dbReference>
<evidence type="ECO:0000313" key="5">
    <source>
        <dbReference type="EMBL" id="ASY22602.1"/>
    </source>
</evidence>
<organism evidence="5 6">
    <name type="scientific">Candidatus Planktophila versatilis</name>
    <dbReference type="NCBI Taxonomy" id="1884905"/>
    <lineage>
        <taxon>Bacteria</taxon>
        <taxon>Bacillati</taxon>
        <taxon>Actinomycetota</taxon>
        <taxon>Actinomycetes</taxon>
        <taxon>Candidatus Nanopelagicales</taxon>
        <taxon>Candidatus Nanopelagicaceae</taxon>
        <taxon>Candidatus Planktophila</taxon>
    </lineage>
</organism>
<evidence type="ECO:0000256" key="3">
    <source>
        <dbReference type="ARBA" id="ARBA00023125"/>
    </source>
</evidence>
<dbReference type="GO" id="GO:0043138">
    <property type="term" value="F:3'-5' DNA helicase activity"/>
    <property type="evidence" value="ECO:0007669"/>
    <property type="project" value="TreeGrafter"/>
</dbReference>
<gene>
    <name evidence="5" type="ORF">A1sIIB76_03330</name>
</gene>
<evidence type="ECO:0000256" key="1">
    <source>
        <dbReference type="ARBA" id="ARBA00022741"/>
    </source>
</evidence>
<dbReference type="InterPro" id="IPR027417">
    <property type="entry name" value="P-loop_NTPase"/>
</dbReference>
<dbReference type="RefSeq" id="WP_095697032.1">
    <property type="nucleotide sequence ID" value="NZ_CP016778.1"/>
</dbReference>
<evidence type="ECO:0000313" key="6">
    <source>
        <dbReference type="Proteomes" id="UP000217194"/>
    </source>
</evidence>
<evidence type="ECO:0000256" key="2">
    <source>
        <dbReference type="ARBA" id="ARBA00022840"/>
    </source>
</evidence>
<feature type="domain" description="Primosomal protein N' 3' DNA-binding" evidence="4">
    <location>
        <begin position="38"/>
        <end position="127"/>
    </location>
</feature>
<keyword evidence="3" id="KW-0238">DNA-binding</keyword>
<dbReference type="PANTHER" id="PTHR30580">
    <property type="entry name" value="PRIMOSOMAL PROTEIN N"/>
    <property type="match status" value="1"/>
</dbReference>
<keyword evidence="2" id="KW-0067">ATP-binding</keyword>
<dbReference type="Gene3D" id="3.40.50.300">
    <property type="entry name" value="P-loop containing nucleotide triphosphate hydrolases"/>
    <property type="match status" value="1"/>
</dbReference>
<proteinExistence type="predicted"/>
<dbReference type="GO" id="GO:0005524">
    <property type="term" value="F:ATP binding"/>
    <property type="evidence" value="ECO:0007669"/>
    <property type="project" value="UniProtKB-KW"/>
</dbReference>
<dbReference type="GO" id="GO:0003677">
    <property type="term" value="F:DNA binding"/>
    <property type="evidence" value="ECO:0007669"/>
    <property type="project" value="UniProtKB-KW"/>
</dbReference>
<keyword evidence="5" id="KW-0378">Hydrolase</keyword>
<keyword evidence="1" id="KW-0547">Nucleotide-binding</keyword>
<dbReference type="GO" id="GO:0006302">
    <property type="term" value="P:double-strand break repair"/>
    <property type="evidence" value="ECO:0007669"/>
    <property type="project" value="TreeGrafter"/>
</dbReference>
<keyword evidence="5" id="KW-0347">Helicase</keyword>
<dbReference type="Gene3D" id="3.40.1440.60">
    <property type="entry name" value="PriA, 3(prime) DNA-binding domain"/>
    <property type="match status" value="1"/>
</dbReference>
<sequence length="623" mass="69239">MALTRPLRLKREVIRLAPEISTTGNPVARLWVDSGVFHLDQSYDYLVPDNLSEQVAVGVRVQVPFNGRECEALVLERIAISSGRRLKSITKVVSRVPVASKRSLDLIALVSHRWACHPYDVIRSAIPPRVASVEKMHWIDKNTDRPGQSSVRQYLQLPAYQDPFQTLARHVKSVRSRGSILVIVPDNRSVLRLSKHFPEALILDSDLPRSERYENFLRARTTSAQIIIGTRSAIFADSPDLASIVIFNESSEQFFEVRSPGWNARDIAILRARNENVAIYCVGYSPSAEVARLIDIGWFEFKGAKQKIRADTFQQEFSELLPGKIIGELRRLVKQGPILFIAPRKGYSQSISCSSCRNISTCSCGGRLEKKSATTAISCSLCANVYSEWVCQYCAGLKPFLLNRGSERFAQEIGVALPGIPITLCEAEKMVDDFQLNFGIVIATPGSAPMSADGYAAVVILDGEKLLNQSDLRAQERAREIFFTHAALLNSSGSALLVINHSNPIVGALASWKPSLISRRELQERIEASLPPFVRSISLDIDSTESATLVRALNKSRDEGRLPASTRILGPSTLNTSTHRILLLAPLEDGEALVLLMHEFQRRRSATRKKLATLRIDPYSLSR</sequence>
<evidence type="ECO:0000259" key="4">
    <source>
        <dbReference type="Pfam" id="PF17764"/>
    </source>
</evidence>
<dbReference type="GO" id="GO:0006270">
    <property type="term" value="P:DNA replication initiation"/>
    <property type="evidence" value="ECO:0007669"/>
    <property type="project" value="TreeGrafter"/>
</dbReference>
<name>A0AAD0E6P5_9ACTN</name>
<accession>A0AAD0E6P5</accession>
<dbReference type="AlphaFoldDB" id="A0AAD0E6P5"/>
<dbReference type="PANTHER" id="PTHR30580:SF0">
    <property type="entry name" value="PRIMOSOMAL PROTEIN N"/>
    <property type="match status" value="1"/>
</dbReference>
<dbReference type="Proteomes" id="UP000217194">
    <property type="component" value="Chromosome"/>
</dbReference>
<reference evidence="5 6" key="1">
    <citation type="submission" date="2016-07" db="EMBL/GenBank/DDBJ databases">
        <title>High microdiversification within the ubiquitous acI lineage of Actinobacteria.</title>
        <authorList>
            <person name="Neuenschwander S.M."/>
            <person name="Salcher M."/>
            <person name="Ghai R."/>
            <person name="Pernthaler J."/>
        </authorList>
    </citation>
    <scope>NUCLEOTIDE SEQUENCE [LARGE SCALE GENOMIC DNA]</scope>
    <source>
        <strain evidence="5">MMS-IIB-76</strain>
    </source>
</reference>
<dbReference type="Pfam" id="PF17764">
    <property type="entry name" value="PriA_3primeBD"/>
    <property type="match status" value="1"/>
</dbReference>